<dbReference type="RefSeq" id="WP_249863388.1">
    <property type="nucleotide sequence ID" value="NZ_CP027059.1"/>
</dbReference>
<evidence type="ECO:0000256" key="5">
    <source>
        <dbReference type="ARBA" id="ARBA00022989"/>
    </source>
</evidence>
<evidence type="ECO:0000256" key="6">
    <source>
        <dbReference type="ARBA" id="ARBA00023136"/>
    </source>
</evidence>
<accession>A0ABY4RF90</accession>
<dbReference type="InterPro" id="IPR035906">
    <property type="entry name" value="MetI-like_sf"/>
</dbReference>
<keyword evidence="6 7" id="KW-0472">Membrane</keyword>
<dbReference type="PANTHER" id="PTHR43744:SF9">
    <property type="entry name" value="POLYGALACTURONAN_RHAMNOGALACTURONAN TRANSPORT SYSTEM PERMEASE PROTEIN YTCP"/>
    <property type="match status" value="1"/>
</dbReference>
<dbReference type="Gene3D" id="1.10.3720.10">
    <property type="entry name" value="MetI-like"/>
    <property type="match status" value="1"/>
</dbReference>
<evidence type="ECO:0000313" key="10">
    <source>
        <dbReference type="Proteomes" id="UP001057134"/>
    </source>
</evidence>
<reference evidence="9" key="2">
    <citation type="journal article" date="2021" name="J Anim Sci Technol">
        <title>Complete genome sequence of Paenibacillus konkukensis sp. nov. SK3146 as a potential probiotic strain.</title>
        <authorList>
            <person name="Jung H.I."/>
            <person name="Park S."/>
            <person name="Niu K.M."/>
            <person name="Lee S.W."/>
            <person name="Kothari D."/>
            <person name="Yi K.J."/>
            <person name="Kim S.K."/>
        </authorList>
    </citation>
    <scope>NUCLEOTIDE SEQUENCE</scope>
    <source>
        <strain evidence="9">SK3146</strain>
    </source>
</reference>
<feature type="transmembrane region" description="Helical" evidence="7">
    <location>
        <begin position="21"/>
        <end position="45"/>
    </location>
</feature>
<evidence type="ECO:0000256" key="1">
    <source>
        <dbReference type="ARBA" id="ARBA00004651"/>
    </source>
</evidence>
<evidence type="ECO:0000313" key="9">
    <source>
        <dbReference type="EMBL" id="UQZ81132.1"/>
    </source>
</evidence>
<feature type="transmembrane region" description="Helical" evidence="7">
    <location>
        <begin position="188"/>
        <end position="212"/>
    </location>
</feature>
<dbReference type="EMBL" id="CP027059">
    <property type="protein sequence ID" value="UQZ81132.1"/>
    <property type="molecule type" value="Genomic_DNA"/>
</dbReference>
<keyword evidence="3" id="KW-1003">Cell membrane</keyword>
<proteinExistence type="predicted"/>
<reference evidence="9" key="1">
    <citation type="submission" date="2018-02" db="EMBL/GenBank/DDBJ databases">
        <authorList>
            <person name="Kim S.-K."/>
            <person name="Jung H.-I."/>
            <person name="Lee S.-W."/>
        </authorList>
    </citation>
    <scope>NUCLEOTIDE SEQUENCE</scope>
    <source>
        <strain evidence="9">SK3146</strain>
    </source>
</reference>
<evidence type="ECO:0000256" key="2">
    <source>
        <dbReference type="ARBA" id="ARBA00022448"/>
    </source>
</evidence>
<dbReference type="InterPro" id="IPR000515">
    <property type="entry name" value="MetI-like"/>
</dbReference>
<feature type="transmembrane region" description="Helical" evidence="7">
    <location>
        <begin position="266"/>
        <end position="285"/>
    </location>
</feature>
<keyword evidence="4 7" id="KW-0812">Transmembrane</keyword>
<keyword evidence="5 7" id="KW-1133">Transmembrane helix</keyword>
<organism evidence="9 10">
    <name type="scientific">Paenibacillus konkukensis</name>
    <dbReference type="NCBI Taxonomy" id="2020716"/>
    <lineage>
        <taxon>Bacteria</taxon>
        <taxon>Bacillati</taxon>
        <taxon>Bacillota</taxon>
        <taxon>Bacilli</taxon>
        <taxon>Bacillales</taxon>
        <taxon>Paenibacillaceae</taxon>
        <taxon>Paenibacillus</taxon>
    </lineage>
</organism>
<sequence>MMTLHDSKAVRSRDDKLFDTIVCLLAVIVLLIVLYPLLFVVSASFSDPVRVIEGKIWLLPQGLTFDAYLHVFENESIWSGYRNTLIYTLAGTFINIVLTILAAYPLSQRDLPGRKTLMFLITITMFFSGGLIPTYLLIKSLGMINTIWALIVPGAISTYNLIVMRTFFQNGVPFELQESAWMDGASNFRLLFTIVLPLSMPIIAVMVLFYGVGHWNAYFNAMIYLKDRELFPLQLILREILILNQSENMGLDGAGMTERVMMAESIKYSVIIISSLPVLLLYPFVQKYFVQGVMIGSIKG</sequence>
<evidence type="ECO:0000256" key="4">
    <source>
        <dbReference type="ARBA" id="ARBA00022692"/>
    </source>
</evidence>
<dbReference type="CDD" id="cd06261">
    <property type="entry name" value="TM_PBP2"/>
    <property type="match status" value="1"/>
</dbReference>
<gene>
    <name evidence="9" type="primary">araQ_9</name>
    <name evidence="9" type="ORF">SK3146_00288</name>
</gene>
<keyword evidence="2" id="KW-0813">Transport</keyword>
<dbReference type="Proteomes" id="UP001057134">
    <property type="component" value="Chromosome"/>
</dbReference>
<comment type="subcellular location">
    <subcellularLocation>
        <location evidence="1">Cell membrane</location>
        <topology evidence="1">Multi-pass membrane protein</topology>
    </subcellularLocation>
</comment>
<protein>
    <submittedName>
        <fullName evidence="9">L-arabinose transport system permease protein AraQ</fullName>
    </submittedName>
</protein>
<feature type="domain" description="ABC transmembrane type-1" evidence="8">
    <location>
        <begin position="81"/>
        <end position="279"/>
    </location>
</feature>
<evidence type="ECO:0000256" key="7">
    <source>
        <dbReference type="SAM" id="Phobius"/>
    </source>
</evidence>
<keyword evidence="10" id="KW-1185">Reference proteome</keyword>
<dbReference type="SUPFAM" id="SSF161098">
    <property type="entry name" value="MetI-like"/>
    <property type="match status" value="1"/>
</dbReference>
<dbReference type="PROSITE" id="PS50928">
    <property type="entry name" value="ABC_TM1"/>
    <property type="match status" value="1"/>
</dbReference>
<name>A0ABY4RF90_9BACL</name>
<feature type="transmembrane region" description="Helical" evidence="7">
    <location>
        <begin position="85"/>
        <end position="104"/>
    </location>
</feature>
<evidence type="ECO:0000256" key="3">
    <source>
        <dbReference type="ARBA" id="ARBA00022475"/>
    </source>
</evidence>
<feature type="transmembrane region" description="Helical" evidence="7">
    <location>
        <begin position="144"/>
        <end position="168"/>
    </location>
</feature>
<dbReference type="PANTHER" id="PTHR43744">
    <property type="entry name" value="ABC TRANSPORTER PERMEASE PROTEIN MG189-RELATED-RELATED"/>
    <property type="match status" value="1"/>
</dbReference>
<evidence type="ECO:0000259" key="8">
    <source>
        <dbReference type="PROSITE" id="PS50928"/>
    </source>
</evidence>
<feature type="transmembrane region" description="Helical" evidence="7">
    <location>
        <begin position="116"/>
        <end position="138"/>
    </location>
</feature>